<keyword evidence="4" id="KW-1185">Reference proteome</keyword>
<comment type="caution">
    <text evidence="3">The sequence shown here is derived from an EMBL/GenBank/DDBJ whole genome shotgun (WGS) entry which is preliminary data.</text>
</comment>
<accession>A0ABS9IV11</accession>
<organism evidence="3 4">
    <name type="scientific">Gordonia liuliyuniae</name>
    <dbReference type="NCBI Taxonomy" id="2911517"/>
    <lineage>
        <taxon>Bacteria</taxon>
        <taxon>Bacillati</taxon>
        <taxon>Actinomycetota</taxon>
        <taxon>Actinomycetes</taxon>
        <taxon>Mycobacteriales</taxon>
        <taxon>Gordoniaceae</taxon>
        <taxon>Gordonia</taxon>
    </lineage>
</organism>
<name>A0ABS9IV11_9ACTN</name>
<dbReference type="InterPro" id="IPR029058">
    <property type="entry name" value="AB_hydrolase_fold"/>
</dbReference>
<proteinExistence type="predicted"/>
<dbReference type="Gene3D" id="3.40.50.1820">
    <property type="entry name" value="alpha/beta hydrolase"/>
    <property type="match status" value="1"/>
</dbReference>
<dbReference type="SUPFAM" id="SSF53474">
    <property type="entry name" value="alpha/beta-Hydrolases"/>
    <property type="match status" value="1"/>
</dbReference>
<feature type="domain" description="AB hydrolase-1" evidence="2">
    <location>
        <begin position="23"/>
        <end position="147"/>
    </location>
</feature>
<gene>
    <name evidence="3" type="ORF">L5G33_13175</name>
</gene>
<dbReference type="EMBL" id="JAKKOR010000009">
    <property type="protein sequence ID" value="MCF8589409.1"/>
    <property type="molecule type" value="Genomic_DNA"/>
</dbReference>
<keyword evidence="1 3" id="KW-0378">Hydrolase</keyword>
<dbReference type="Proteomes" id="UP001200110">
    <property type="component" value="Unassembled WGS sequence"/>
</dbReference>
<dbReference type="RefSeq" id="WP_236998628.1">
    <property type="nucleotide sequence ID" value="NZ_JAKKOR010000009.1"/>
</dbReference>
<dbReference type="PRINTS" id="PR00412">
    <property type="entry name" value="EPOXHYDRLASE"/>
</dbReference>
<evidence type="ECO:0000313" key="4">
    <source>
        <dbReference type="Proteomes" id="UP001200110"/>
    </source>
</evidence>
<evidence type="ECO:0000256" key="1">
    <source>
        <dbReference type="ARBA" id="ARBA00022801"/>
    </source>
</evidence>
<evidence type="ECO:0000313" key="3">
    <source>
        <dbReference type="EMBL" id="MCF8589409.1"/>
    </source>
</evidence>
<dbReference type="InterPro" id="IPR000639">
    <property type="entry name" value="Epox_hydrolase-like"/>
</dbReference>
<dbReference type="PANTHER" id="PTHR43329">
    <property type="entry name" value="EPOXIDE HYDROLASE"/>
    <property type="match status" value="1"/>
</dbReference>
<reference evidence="3 4" key="1">
    <citation type="submission" date="2022-01" db="EMBL/GenBank/DDBJ databases">
        <authorList>
            <person name="Huang Y."/>
        </authorList>
    </citation>
    <scope>NUCLEOTIDE SEQUENCE [LARGE SCALE GENOMIC DNA]</scope>
    <source>
        <strain evidence="3 4">HY366</strain>
    </source>
</reference>
<protein>
    <submittedName>
        <fullName evidence="3">Alpha/beta fold hydrolase</fullName>
    </submittedName>
</protein>
<evidence type="ECO:0000259" key="2">
    <source>
        <dbReference type="Pfam" id="PF00561"/>
    </source>
</evidence>
<dbReference type="InterPro" id="IPR000073">
    <property type="entry name" value="AB_hydrolase_1"/>
</dbReference>
<dbReference type="Pfam" id="PF00561">
    <property type="entry name" value="Abhydrolase_1"/>
    <property type="match status" value="1"/>
</dbReference>
<dbReference type="GO" id="GO:0016787">
    <property type="term" value="F:hydrolase activity"/>
    <property type="evidence" value="ECO:0007669"/>
    <property type="project" value="UniProtKB-KW"/>
</dbReference>
<sequence length="279" mass="30741">MDTFTRNGLTFDVTDSGPADGEPVILLHGFPQTASSWSQVSELLTAQGFRTIAPTQRGYSPGARPRGRWHYRTSELTADIVALIEQTGRGPVHVVGHDWGALVAWSLAMNRPDLVRSLTSVSVPHPGAFLRSMTRSRQALMSWYMYFFQVPWLPELVITRIRSVLPTALRRTGMSLDEVAVVQREIIDDPKLTAGALTGGLNWYRAMLLDGPTGLTRTVSAPTTHVWSSGDSALARRGAELAHEYVTGDFRLEIIDGASHWLPDQRPADLAAIILDRIS</sequence>